<evidence type="ECO:0000259" key="11">
    <source>
        <dbReference type="SMART" id="SM00990"/>
    </source>
</evidence>
<keyword evidence="9" id="KW-0460">Magnesium</keyword>
<keyword evidence="7" id="KW-0479">Metal-binding</keyword>
<dbReference type="GO" id="GO:0003676">
    <property type="term" value="F:nucleic acid binding"/>
    <property type="evidence" value="ECO:0007669"/>
    <property type="project" value="InterPro"/>
</dbReference>
<evidence type="ECO:0000256" key="9">
    <source>
        <dbReference type="ARBA" id="ARBA00022842"/>
    </source>
</evidence>
<dbReference type="SMART" id="SM00990">
    <property type="entry name" value="VRR_NUC"/>
    <property type="match status" value="1"/>
</dbReference>
<evidence type="ECO:0000256" key="2">
    <source>
        <dbReference type="ARBA" id="ARBA00001936"/>
    </source>
</evidence>
<dbReference type="FunFam" id="3.40.1350.10:FF:000024">
    <property type="entry name" value="Fanconi-associated nuclease"/>
    <property type="match status" value="1"/>
</dbReference>
<evidence type="ECO:0000256" key="7">
    <source>
        <dbReference type="ARBA" id="ARBA00022723"/>
    </source>
</evidence>
<dbReference type="GO" id="GO:0004528">
    <property type="term" value="F:phosphodiesterase I activity"/>
    <property type="evidence" value="ECO:0007669"/>
    <property type="project" value="UniProtKB-EC"/>
</dbReference>
<evidence type="ECO:0000256" key="5">
    <source>
        <dbReference type="ARBA" id="ARBA00012029"/>
    </source>
</evidence>
<dbReference type="InterPro" id="IPR049125">
    <property type="entry name" value="FAN1-like_WH"/>
</dbReference>
<comment type="similarity">
    <text evidence="4">Belongs to the FAN1 family.</text>
</comment>
<dbReference type="PANTHER" id="PTHR15749:SF4">
    <property type="entry name" value="FANCONI-ASSOCIATED NUCLEASE 1"/>
    <property type="match status" value="1"/>
</dbReference>
<gene>
    <name evidence="12" type="primary">fan1</name>
    <name evidence="12" type="ORF">PS712_00123</name>
</gene>
<dbReference type="RefSeq" id="WP_412071235.1">
    <property type="nucleotide sequence ID" value="NZ_CABVIB010000001.1"/>
</dbReference>
<comment type="cofactor">
    <cofactor evidence="3">
        <name>Mg(2+)</name>
        <dbReference type="ChEBI" id="CHEBI:18420"/>
    </cofactor>
</comment>
<feature type="domain" description="VRR-NUC" evidence="11">
    <location>
        <begin position="431"/>
        <end position="545"/>
    </location>
</feature>
<dbReference type="PANTHER" id="PTHR15749">
    <property type="entry name" value="FANCONI-ASSOCIATED NUCLEASE 1"/>
    <property type="match status" value="1"/>
</dbReference>
<keyword evidence="6" id="KW-0540">Nuclease</keyword>
<dbReference type="GO" id="GO:0046872">
    <property type="term" value="F:metal ion binding"/>
    <property type="evidence" value="ECO:0007669"/>
    <property type="project" value="UniProtKB-KW"/>
</dbReference>
<reference evidence="12 13" key="1">
    <citation type="submission" date="2019-09" db="EMBL/GenBank/DDBJ databases">
        <authorList>
            <person name="Chandra G."/>
            <person name="Truman W A."/>
        </authorList>
    </citation>
    <scope>NUCLEOTIDE SEQUENCE [LARGE SCALE GENOMIC DNA]</scope>
    <source>
        <strain evidence="12">PS712</strain>
    </source>
</reference>
<keyword evidence="10" id="KW-0464">Manganese</keyword>
<comment type="cofactor">
    <cofactor evidence="2">
        <name>Mn(2+)</name>
        <dbReference type="ChEBI" id="CHEBI:29035"/>
    </cofactor>
</comment>
<dbReference type="Pfam" id="PF18081">
    <property type="entry name" value="FANC_SAP"/>
    <property type="match status" value="1"/>
</dbReference>
<sequence length="550" mass="63683">MTANPLDDPFYYLNNFMQVIDWLEHRYADVLTEEEHCFIRDFKGLARESRALLVRMVMRKGIHFRAGKLHYTEIGDIAAAAGPLLGLGWVDEQMPLSIEELFDVLLKAEILECLGSVIDQPKGKKTDWLPALSDRFPEARSFNQWSPALDDRLFSLTIMSLCDRLRLMFFGNLYQDWSEFVLADLGIFTYEKVEFSADSRGLRSREDVDACMYLYQCQQLFEAGEALADVVARVNGLALSNPWLQRRRDKLLFQIAQHCERIADFASALALYRQCRYPGARLRLIRVLERCAEYALALELATDAERAPESAAEQQGLLRVLPRLRRKLGGPPMKRASPRQMLRLDLQLPRTDLALSVEHYVQTHLSQDEAPVHYVENTLINSLFGLLCWPAIFAPLPGAFFHPFQRGPVDLLNEDFHERRTDLFQACLAQLDDGRYRHTIQERFIEKWGVQSPFVFWGVLSEELLTQALDCLPAGHLKHWFNRLLLDIKANRAGMPDLIQFWPQEKTYRMIEVKGPGDRLQDNQLRWLEFCHEHHMPIAVCYVQWAEQDA</sequence>
<dbReference type="InterPro" id="IPR014883">
    <property type="entry name" value="VRR_NUC"/>
</dbReference>
<proteinExistence type="inferred from homology"/>
<dbReference type="Gene3D" id="3.40.1350.10">
    <property type="match status" value="1"/>
</dbReference>
<dbReference type="EC" id="3.1.4.1" evidence="5"/>
<name>A0A5E6ZKL5_PSEFL</name>
<dbReference type="EMBL" id="CABVIB010000001">
    <property type="protein sequence ID" value="VVN66365.1"/>
    <property type="molecule type" value="Genomic_DNA"/>
</dbReference>
<dbReference type="Proteomes" id="UP000326018">
    <property type="component" value="Unassembled WGS sequence"/>
</dbReference>
<organism evidence="12 13">
    <name type="scientific">Pseudomonas fluorescens</name>
    <dbReference type="NCBI Taxonomy" id="294"/>
    <lineage>
        <taxon>Bacteria</taxon>
        <taxon>Pseudomonadati</taxon>
        <taxon>Pseudomonadota</taxon>
        <taxon>Gammaproteobacteria</taxon>
        <taxon>Pseudomonadales</taxon>
        <taxon>Pseudomonadaceae</taxon>
        <taxon>Pseudomonas</taxon>
    </lineage>
</organism>
<dbReference type="InterPro" id="IPR040603">
    <property type="entry name" value="FAN1_SAP_bact"/>
</dbReference>
<protein>
    <recommendedName>
        <fullName evidence="5">phosphodiesterase I</fullName>
        <ecNumber evidence="5">3.1.4.1</ecNumber>
    </recommendedName>
</protein>
<evidence type="ECO:0000256" key="1">
    <source>
        <dbReference type="ARBA" id="ARBA00000983"/>
    </source>
</evidence>
<evidence type="ECO:0000256" key="10">
    <source>
        <dbReference type="ARBA" id="ARBA00023211"/>
    </source>
</evidence>
<dbReference type="AlphaFoldDB" id="A0A5E6ZKL5"/>
<evidence type="ECO:0000256" key="4">
    <source>
        <dbReference type="ARBA" id="ARBA00005533"/>
    </source>
</evidence>
<keyword evidence="8 12" id="KW-0378">Hydrolase</keyword>
<dbReference type="InterPro" id="IPR011856">
    <property type="entry name" value="tRNA_endonuc-like_dom_sf"/>
</dbReference>
<dbReference type="InterPro" id="IPR033315">
    <property type="entry name" value="Fan1-like"/>
</dbReference>
<dbReference type="Pfam" id="PF08774">
    <property type="entry name" value="VRR_NUC"/>
    <property type="match status" value="1"/>
</dbReference>
<dbReference type="Pfam" id="PF21315">
    <property type="entry name" value="FAN1_HTH"/>
    <property type="match status" value="1"/>
</dbReference>
<evidence type="ECO:0000256" key="3">
    <source>
        <dbReference type="ARBA" id="ARBA00001946"/>
    </source>
</evidence>
<evidence type="ECO:0000256" key="6">
    <source>
        <dbReference type="ARBA" id="ARBA00022722"/>
    </source>
</evidence>
<evidence type="ECO:0000313" key="13">
    <source>
        <dbReference type="Proteomes" id="UP000326018"/>
    </source>
</evidence>
<evidence type="ECO:0000256" key="8">
    <source>
        <dbReference type="ARBA" id="ARBA00022801"/>
    </source>
</evidence>
<comment type="catalytic activity">
    <reaction evidence="1">
        <text>Hydrolytically removes 5'-nucleotides successively from the 3'-hydroxy termini of 3'-hydroxy-terminated oligonucleotides.</text>
        <dbReference type="EC" id="3.1.4.1"/>
    </reaction>
</comment>
<accession>A0A5E6ZKL5</accession>
<dbReference type="GO" id="GO:0036297">
    <property type="term" value="P:interstrand cross-link repair"/>
    <property type="evidence" value="ECO:0007669"/>
    <property type="project" value="InterPro"/>
</dbReference>
<evidence type="ECO:0000313" key="12">
    <source>
        <dbReference type="EMBL" id="VVN66365.1"/>
    </source>
</evidence>